<feature type="transmembrane region" description="Helical" evidence="1">
    <location>
        <begin position="141"/>
        <end position="160"/>
    </location>
</feature>
<dbReference type="PATRIC" id="fig|1261.5.peg.660"/>
<feature type="transmembrane region" description="Helical" evidence="1">
    <location>
        <begin position="116"/>
        <end position="134"/>
    </location>
</feature>
<dbReference type="Proteomes" id="UP000070326">
    <property type="component" value="Unassembled WGS sequence"/>
</dbReference>
<dbReference type="eggNOG" id="ENOG502Z9DQ">
    <property type="taxonomic scope" value="Bacteria"/>
</dbReference>
<dbReference type="EMBL" id="LSQZ01000020">
    <property type="protein sequence ID" value="KXI13574.1"/>
    <property type="molecule type" value="Genomic_DNA"/>
</dbReference>
<feature type="transmembrane region" description="Helical" evidence="1">
    <location>
        <begin position="166"/>
        <end position="185"/>
    </location>
</feature>
<sequence length="222" mass="25148">MKAFLEKIRMPQKGDMSKQILATAGFVLFGFALGVFQKWIDGTASNYLPMIFQQLDISNYFGRLAIWILLGTIISVYSKSPLRASINTFSFYISMLSGYYLFSNFVLGFLPRTYMMIWTVMSFGSFFMAYICWYAKGKGPIAIFISSIIIGILLSQAFSLSPSQGFYMYSLMEVITWILGIIILYRKPKEFALVLGLSIVIAFCFNQLCHILGKNKSLTPSL</sequence>
<dbReference type="AlphaFoldDB" id="A0A135YVZ5"/>
<gene>
    <name evidence="2" type="ORF">HMPREF3195_00655</name>
</gene>
<dbReference type="STRING" id="1261.HMPREF3195_00655"/>
<evidence type="ECO:0000313" key="3">
    <source>
        <dbReference type="Proteomes" id="UP000070326"/>
    </source>
</evidence>
<comment type="caution">
    <text evidence="2">The sequence shown here is derived from an EMBL/GenBank/DDBJ whole genome shotgun (WGS) entry which is preliminary data.</text>
</comment>
<feature type="transmembrane region" description="Helical" evidence="1">
    <location>
        <begin position="89"/>
        <end position="110"/>
    </location>
</feature>
<accession>A0A135YVZ5</accession>
<evidence type="ECO:0000256" key="1">
    <source>
        <dbReference type="SAM" id="Phobius"/>
    </source>
</evidence>
<protein>
    <submittedName>
        <fullName evidence="2">Uncharacterized protein</fullName>
    </submittedName>
</protein>
<keyword evidence="1" id="KW-0472">Membrane</keyword>
<keyword evidence="1" id="KW-0812">Transmembrane</keyword>
<feature type="transmembrane region" description="Helical" evidence="1">
    <location>
        <begin position="192"/>
        <end position="213"/>
    </location>
</feature>
<name>A0A135YVZ5_9FIRM</name>
<evidence type="ECO:0000313" key="2">
    <source>
        <dbReference type="EMBL" id="KXI13574.1"/>
    </source>
</evidence>
<dbReference type="RefSeq" id="WP_021935023.1">
    <property type="nucleotide sequence ID" value="NZ_JAWGSK010000007.1"/>
</dbReference>
<feature type="transmembrane region" description="Helical" evidence="1">
    <location>
        <begin position="20"/>
        <end position="40"/>
    </location>
</feature>
<proteinExistence type="predicted"/>
<keyword evidence="1" id="KW-1133">Transmembrane helix</keyword>
<reference evidence="2 3" key="1">
    <citation type="submission" date="2016-02" db="EMBL/GenBank/DDBJ databases">
        <authorList>
            <person name="Wen L."/>
            <person name="He K."/>
            <person name="Yang H."/>
        </authorList>
    </citation>
    <scope>NUCLEOTIDE SEQUENCE [LARGE SCALE GENOMIC DNA]</scope>
    <source>
        <strain evidence="2 3">MJR8628A</strain>
    </source>
</reference>
<feature type="transmembrane region" description="Helical" evidence="1">
    <location>
        <begin position="60"/>
        <end position="77"/>
    </location>
</feature>
<organism evidence="2 3">
    <name type="scientific">Peptostreptococcus anaerobius</name>
    <dbReference type="NCBI Taxonomy" id="1261"/>
    <lineage>
        <taxon>Bacteria</taxon>
        <taxon>Bacillati</taxon>
        <taxon>Bacillota</taxon>
        <taxon>Clostridia</taxon>
        <taxon>Peptostreptococcales</taxon>
        <taxon>Peptostreptococcaceae</taxon>
        <taxon>Peptostreptococcus</taxon>
    </lineage>
</organism>